<evidence type="ECO:0000313" key="2">
    <source>
        <dbReference type="Proteomes" id="UP000285211"/>
    </source>
</evidence>
<sequence>MKRFLIIVFLAYSSLIFSQEKDTLIIGKWKVISIETHNYYYNSETDSLSYFKEYKKMLPDLIKSFGYKNLAEFEQGTKKEFANDKFIFKDNNVYLRKKGDKILREGNYTANKSEKTISFKDKDKPEHIMEYFIEKGLLHLTMNFKQKIKTKSSSINLRPTKLILQKITIQ</sequence>
<proteinExistence type="predicted"/>
<dbReference type="AlphaFoldDB" id="A0A437L0F6"/>
<gene>
    <name evidence="1" type="ORF">EOD40_04340</name>
</gene>
<name>A0A437L0F6_9FLAO</name>
<evidence type="ECO:0008006" key="3">
    <source>
        <dbReference type="Google" id="ProtNLM"/>
    </source>
</evidence>
<dbReference type="EMBL" id="SACJ01000002">
    <property type="protein sequence ID" value="RVT78471.1"/>
    <property type="molecule type" value="Genomic_DNA"/>
</dbReference>
<evidence type="ECO:0000313" key="1">
    <source>
        <dbReference type="EMBL" id="RVT78471.1"/>
    </source>
</evidence>
<dbReference type="Proteomes" id="UP000285211">
    <property type="component" value="Unassembled WGS sequence"/>
</dbReference>
<accession>A0A437L0F6</accession>
<protein>
    <recommendedName>
        <fullName evidence="3">Lipocalin-like domain-containing protein</fullName>
    </recommendedName>
</protein>
<comment type="caution">
    <text evidence="1">The sequence shown here is derived from an EMBL/GenBank/DDBJ whole genome shotgun (WGS) entry which is preliminary data.</text>
</comment>
<reference evidence="1 2" key="1">
    <citation type="submission" date="2019-01" db="EMBL/GenBank/DDBJ databases">
        <authorList>
            <person name="Chen W.-M."/>
        </authorList>
    </citation>
    <scope>NUCLEOTIDE SEQUENCE [LARGE SCALE GENOMIC DNA]</scope>
    <source>
        <strain evidence="1 2">BBQ-12</strain>
    </source>
</reference>
<keyword evidence="2" id="KW-1185">Reference proteome</keyword>
<dbReference type="RefSeq" id="WP_128193674.1">
    <property type="nucleotide sequence ID" value="NZ_SACJ01000002.1"/>
</dbReference>
<dbReference type="OrthoDB" id="9956213at2"/>
<organism evidence="1 2">
    <name type="scientific">Flavobacterium sufflavum</name>
    <dbReference type="NCBI Taxonomy" id="1921138"/>
    <lineage>
        <taxon>Bacteria</taxon>
        <taxon>Pseudomonadati</taxon>
        <taxon>Bacteroidota</taxon>
        <taxon>Flavobacteriia</taxon>
        <taxon>Flavobacteriales</taxon>
        <taxon>Flavobacteriaceae</taxon>
        <taxon>Flavobacterium</taxon>
    </lineage>
</organism>